<name>A0A151XE90_9HYME</name>
<dbReference type="Pfam" id="PF22633">
    <property type="entry name" value="F5_F8_type_C_2"/>
    <property type="match status" value="1"/>
</dbReference>
<accession>A0A151XE90</accession>
<dbReference type="InterPro" id="IPR008979">
    <property type="entry name" value="Galactose-bd-like_sf"/>
</dbReference>
<sequence length="221" mass="24304">MSTLLTENNFECRVSSVLNKNAQSYGKMYMFDNCSETCWNSDAGSPQWVLINFEEECSLSGFEVEFQGGFAGKNCHIEAGNDRKELTVVESFSPEDKNKLQRFNLKNQKKKMREKGCETLCTLPRPVKLGAIEVKAAWEAVSLPMPLGNRVKPQNVSMEVEGSHSGTLGTEAKITVIEGARLDPGGTAVSKSEPAIAEDCLLKNCSGTEKKKAKRGSGRER</sequence>
<keyword evidence="2" id="KW-1185">Reference proteome</keyword>
<reference evidence="1 2" key="1">
    <citation type="submission" date="2015-09" db="EMBL/GenBank/DDBJ databases">
        <title>Trachymyrmex zeteki WGS genome.</title>
        <authorList>
            <person name="Nygaard S."/>
            <person name="Hu H."/>
            <person name="Boomsma J."/>
            <person name="Zhang G."/>
        </authorList>
    </citation>
    <scope>NUCLEOTIDE SEQUENCE [LARGE SCALE GENOMIC DNA]</scope>
    <source>
        <strain evidence="1">Tzet28-1</strain>
        <tissue evidence="1">Whole body</tissue>
    </source>
</reference>
<dbReference type="Gene3D" id="2.60.120.260">
    <property type="entry name" value="Galactose-binding domain-like"/>
    <property type="match status" value="1"/>
</dbReference>
<organism evidence="1 2">
    <name type="scientific">Mycetomoellerius zeteki</name>
    <dbReference type="NCBI Taxonomy" id="64791"/>
    <lineage>
        <taxon>Eukaryota</taxon>
        <taxon>Metazoa</taxon>
        <taxon>Ecdysozoa</taxon>
        <taxon>Arthropoda</taxon>
        <taxon>Hexapoda</taxon>
        <taxon>Insecta</taxon>
        <taxon>Pterygota</taxon>
        <taxon>Neoptera</taxon>
        <taxon>Endopterygota</taxon>
        <taxon>Hymenoptera</taxon>
        <taxon>Apocrita</taxon>
        <taxon>Aculeata</taxon>
        <taxon>Formicoidea</taxon>
        <taxon>Formicidae</taxon>
        <taxon>Myrmicinae</taxon>
        <taxon>Mycetomoellerius</taxon>
    </lineage>
</organism>
<dbReference type="SUPFAM" id="SSF49785">
    <property type="entry name" value="Galactose-binding domain-like"/>
    <property type="match status" value="1"/>
</dbReference>
<keyword evidence="1" id="KW-0675">Receptor</keyword>
<dbReference type="AlphaFoldDB" id="A0A151XE90"/>
<dbReference type="Proteomes" id="UP000075809">
    <property type="component" value="Unassembled WGS sequence"/>
</dbReference>
<dbReference type="EMBL" id="KQ982254">
    <property type="protein sequence ID" value="KYQ58696.1"/>
    <property type="molecule type" value="Genomic_DNA"/>
</dbReference>
<evidence type="ECO:0000313" key="1">
    <source>
        <dbReference type="EMBL" id="KYQ58696.1"/>
    </source>
</evidence>
<proteinExistence type="predicted"/>
<evidence type="ECO:0000313" key="2">
    <source>
        <dbReference type="Proteomes" id="UP000075809"/>
    </source>
</evidence>
<gene>
    <name evidence="1" type="ORF">ALC60_02344</name>
</gene>
<dbReference type="STRING" id="64791.A0A151XE90"/>
<protein>
    <submittedName>
        <fullName evidence="1">Nuclear receptor 2C2-associated protein</fullName>
    </submittedName>
</protein>